<evidence type="ECO:0000313" key="3">
    <source>
        <dbReference type="Proteomes" id="UP001551675"/>
    </source>
</evidence>
<accession>A0ABV3GHR4</accession>
<evidence type="ECO:0008006" key="4">
    <source>
        <dbReference type="Google" id="ProtNLM"/>
    </source>
</evidence>
<organism evidence="2 3">
    <name type="scientific">Microtetraspora glauca</name>
    <dbReference type="NCBI Taxonomy" id="1996"/>
    <lineage>
        <taxon>Bacteria</taxon>
        <taxon>Bacillati</taxon>
        <taxon>Actinomycetota</taxon>
        <taxon>Actinomycetes</taxon>
        <taxon>Streptosporangiales</taxon>
        <taxon>Streptosporangiaceae</taxon>
        <taxon>Microtetraspora</taxon>
    </lineage>
</organism>
<keyword evidence="3" id="KW-1185">Reference proteome</keyword>
<gene>
    <name evidence="2" type="ORF">AB0I59_21310</name>
</gene>
<protein>
    <recommendedName>
        <fullName evidence="4">Lipoprotein</fullName>
    </recommendedName>
</protein>
<dbReference type="PROSITE" id="PS51257">
    <property type="entry name" value="PROKAR_LIPOPROTEIN"/>
    <property type="match status" value="1"/>
</dbReference>
<reference evidence="2 3" key="1">
    <citation type="submission" date="2024-06" db="EMBL/GenBank/DDBJ databases">
        <title>The Natural Products Discovery Center: Release of the First 8490 Sequenced Strains for Exploring Actinobacteria Biosynthetic Diversity.</title>
        <authorList>
            <person name="Kalkreuter E."/>
            <person name="Kautsar S.A."/>
            <person name="Yang D."/>
            <person name="Bader C.D."/>
            <person name="Teijaro C.N."/>
            <person name="Fluegel L."/>
            <person name="Davis C.M."/>
            <person name="Simpson J.R."/>
            <person name="Lauterbach L."/>
            <person name="Steele A.D."/>
            <person name="Gui C."/>
            <person name="Meng S."/>
            <person name="Li G."/>
            <person name="Viehrig K."/>
            <person name="Ye F."/>
            <person name="Su P."/>
            <person name="Kiefer A.F."/>
            <person name="Nichols A."/>
            <person name="Cepeda A.J."/>
            <person name="Yan W."/>
            <person name="Fan B."/>
            <person name="Jiang Y."/>
            <person name="Adhikari A."/>
            <person name="Zheng C.-J."/>
            <person name="Schuster L."/>
            <person name="Cowan T.M."/>
            <person name="Smanski M.J."/>
            <person name="Chevrette M.G."/>
            <person name="De Carvalho L.P.S."/>
            <person name="Shen B."/>
        </authorList>
    </citation>
    <scope>NUCLEOTIDE SEQUENCE [LARGE SCALE GENOMIC DNA]</scope>
    <source>
        <strain evidence="2 3">NPDC050100</strain>
    </source>
</reference>
<evidence type="ECO:0000256" key="1">
    <source>
        <dbReference type="SAM" id="MobiDB-lite"/>
    </source>
</evidence>
<feature type="region of interest" description="Disordered" evidence="1">
    <location>
        <begin position="20"/>
        <end position="39"/>
    </location>
</feature>
<dbReference type="RefSeq" id="WP_358135195.1">
    <property type="nucleotide sequence ID" value="NZ_JBFALK010000011.1"/>
</dbReference>
<proteinExistence type="predicted"/>
<evidence type="ECO:0000313" key="2">
    <source>
        <dbReference type="EMBL" id="MEV0971175.1"/>
    </source>
</evidence>
<dbReference type="EMBL" id="JBFALK010000011">
    <property type="protein sequence ID" value="MEV0971175.1"/>
    <property type="molecule type" value="Genomic_DNA"/>
</dbReference>
<comment type="caution">
    <text evidence="2">The sequence shown here is derived from an EMBL/GenBank/DDBJ whole genome shotgun (WGS) entry which is preliminary data.</text>
</comment>
<dbReference type="Proteomes" id="UP001551675">
    <property type="component" value="Unassembled WGS sequence"/>
</dbReference>
<name>A0ABV3GHR4_MICGL</name>
<sequence length="187" mass="18967">MRSRIAVAAVLAGVTAACTSGDPSTRREAASSPPPAASATVRCDEAIGGGQAPSGDLQVVGDAVALPTSKSRAQALQAAEAELPGGGSGWFAKQGLLVRRGRHVEVTVPEGLTGRLWLAWGSPGSPGARVVVDRCESGDEWIAFAGGYIVREAGCLPIRVRVDGGAVHEVLIGVGAPCRGQKPAPRV</sequence>